<reference evidence="2 3" key="1">
    <citation type="submission" date="2017-05" db="EMBL/GenBank/DDBJ databases">
        <authorList>
            <person name="Song R."/>
            <person name="Chenine A.L."/>
            <person name="Ruprecht R.M."/>
        </authorList>
    </citation>
    <scope>NUCLEOTIDE SEQUENCE [LARGE SCALE GENOMIC DNA]</scope>
    <source>
        <strain evidence="2 3">CECT 8898</strain>
    </source>
</reference>
<dbReference type="EMBL" id="FXYF01000001">
    <property type="protein sequence ID" value="SMX32624.1"/>
    <property type="molecule type" value="Genomic_DNA"/>
</dbReference>
<evidence type="ECO:0000259" key="1">
    <source>
        <dbReference type="Pfam" id="PF02602"/>
    </source>
</evidence>
<dbReference type="OrthoDB" id="7204250at2"/>
<dbReference type="InterPro" id="IPR036108">
    <property type="entry name" value="4pyrrol_syn_uPrphyn_synt_sf"/>
</dbReference>
<gene>
    <name evidence="2" type="ORF">MAA8898_00295</name>
</gene>
<accession>A0A238JQZ8</accession>
<dbReference type="AlphaFoldDB" id="A0A238JQZ8"/>
<dbReference type="Proteomes" id="UP000207598">
    <property type="component" value="Unassembled WGS sequence"/>
</dbReference>
<dbReference type="SUPFAM" id="SSF69618">
    <property type="entry name" value="HemD-like"/>
    <property type="match status" value="1"/>
</dbReference>
<feature type="domain" description="Tetrapyrrole biosynthesis uroporphyrinogen III synthase" evidence="1">
    <location>
        <begin position="19"/>
        <end position="224"/>
    </location>
</feature>
<dbReference type="GO" id="GO:0033014">
    <property type="term" value="P:tetrapyrrole biosynthetic process"/>
    <property type="evidence" value="ECO:0007669"/>
    <property type="project" value="InterPro"/>
</dbReference>
<evidence type="ECO:0000313" key="2">
    <source>
        <dbReference type="EMBL" id="SMX32624.1"/>
    </source>
</evidence>
<dbReference type="Gene3D" id="3.40.50.10090">
    <property type="match status" value="1"/>
</dbReference>
<protein>
    <submittedName>
        <fullName evidence="2">Uroporphyrinogen-III synthase</fullName>
    </submittedName>
</protein>
<organism evidence="2 3">
    <name type="scientific">Maliponia aquimaris</name>
    <dbReference type="NCBI Taxonomy" id="1673631"/>
    <lineage>
        <taxon>Bacteria</taxon>
        <taxon>Pseudomonadati</taxon>
        <taxon>Pseudomonadota</taxon>
        <taxon>Alphaproteobacteria</taxon>
        <taxon>Rhodobacterales</taxon>
        <taxon>Paracoccaceae</taxon>
        <taxon>Maliponia</taxon>
    </lineage>
</organism>
<dbReference type="InterPro" id="IPR003754">
    <property type="entry name" value="4pyrrol_synth_uPrphyn_synth"/>
</dbReference>
<dbReference type="CDD" id="cd06578">
    <property type="entry name" value="HemD"/>
    <property type="match status" value="1"/>
</dbReference>
<name>A0A238JQZ8_9RHOB</name>
<proteinExistence type="predicted"/>
<dbReference type="GO" id="GO:0004852">
    <property type="term" value="F:uroporphyrinogen-III synthase activity"/>
    <property type="evidence" value="ECO:0007669"/>
    <property type="project" value="InterPro"/>
</dbReference>
<dbReference type="Pfam" id="PF02602">
    <property type="entry name" value="HEM4"/>
    <property type="match status" value="1"/>
</dbReference>
<dbReference type="RefSeq" id="WP_094019178.1">
    <property type="nucleotide sequence ID" value="NZ_FXYF01000001.1"/>
</dbReference>
<sequence length="239" mass="24978">MPDPLPVLLLTRPRDTSERFARVLEARGQRFRAVISPLFSIAVQGPLPDASAMRGLIFTSANGVESWRALGGRTDLPVWCVGDATAAAARAAGMTAQSAGGTADDLVAWLSRSRPPAPLLHLHGSNARGAVADRLTEAGLPCTSAVIYDQPAQPLTAEAHAALAGIAPVVAPVFSPRTGKLLADQPVKAPLLVAAMSEAVVKALASLHKRELKVALRPESEAMTDVVCDLLDRAATGKY</sequence>
<keyword evidence="3" id="KW-1185">Reference proteome</keyword>
<evidence type="ECO:0000313" key="3">
    <source>
        <dbReference type="Proteomes" id="UP000207598"/>
    </source>
</evidence>